<gene>
    <name evidence="6" type="ORF">JRO89_XS01G0343600</name>
</gene>
<feature type="domain" description="O-methyltransferase C-terminal" evidence="4">
    <location>
        <begin position="135"/>
        <end position="340"/>
    </location>
</feature>
<feature type="domain" description="O-methyltransferase dimerisation" evidence="5">
    <location>
        <begin position="24"/>
        <end position="112"/>
    </location>
</feature>
<accession>A0ABQ8IP78</accession>
<reference evidence="6 7" key="1">
    <citation type="submission" date="2021-02" db="EMBL/GenBank/DDBJ databases">
        <title>Plant Genome Project.</title>
        <authorList>
            <person name="Zhang R.-G."/>
        </authorList>
    </citation>
    <scope>NUCLEOTIDE SEQUENCE [LARGE SCALE GENOMIC DNA]</scope>
    <source>
        <tissue evidence="6">Leaves</tissue>
    </source>
</reference>
<dbReference type="Pfam" id="PF08100">
    <property type="entry name" value="Dimerisation"/>
    <property type="match status" value="1"/>
</dbReference>
<evidence type="ECO:0000259" key="4">
    <source>
        <dbReference type="Pfam" id="PF00891"/>
    </source>
</evidence>
<proteinExistence type="predicted"/>
<dbReference type="InterPro" id="IPR001077">
    <property type="entry name" value="COMT_C"/>
</dbReference>
<evidence type="ECO:0000259" key="5">
    <source>
        <dbReference type="Pfam" id="PF08100"/>
    </source>
</evidence>
<dbReference type="InterPro" id="IPR036390">
    <property type="entry name" value="WH_DNA-bd_sf"/>
</dbReference>
<keyword evidence="1" id="KW-0489">Methyltransferase</keyword>
<keyword evidence="2" id="KW-0808">Transferase</keyword>
<evidence type="ECO:0000313" key="6">
    <source>
        <dbReference type="EMBL" id="KAH7578124.1"/>
    </source>
</evidence>
<dbReference type="PROSITE" id="PS51683">
    <property type="entry name" value="SAM_OMT_II"/>
    <property type="match status" value="1"/>
</dbReference>
<dbReference type="Proteomes" id="UP000827721">
    <property type="component" value="Unassembled WGS sequence"/>
</dbReference>
<dbReference type="InterPro" id="IPR012967">
    <property type="entry name" value="COMT_dimerisation"/>
</dbReference>
<evidence type="ECO:0000313" key="7">
    <source>
        <dbReference type="Proteomes" id="UP000827721"/>
    </source>
</evidence>
<keyword evidence="7" id="KW-1185">Reference proteome</keyword>
<dbReference type="EMBL" id="JAFEMO010000001">
    <property type="protein sequence ID" value="KAH7578124.1"/>
    <property type="molecule type" value="Genomic_DNA"/>
</dbReference>
<keyword evidence="3" id="KW-0949">S-adenosyl-L-methionine</keyword>
<evidence type="ECO:0000256" key="2">
    <source>
        <dbReference type="ARBA" id="ARBA00022679"/>
    </source>
</evidence>
<evidence type="ECO:0000256" key="3">
    <source>
        <dbReference type="ARBA" id="ARBA00022691"/>
    </source>
</evidence>
<comment type="caution">
    <text evidence="6">The sequence shown here is derived from an EMBL/GenBank/DDBJ whole genome shotgun (WGS) entry which is preliminary data.</text>
</comment>
<dbReference type="Pfam" id="PF00891">
    <property type="entry name" value="Methyltransf_2"/>
    <property type="match status" value="1"/>
</dbReference>
<protein>
    <submittedName>
        <fullName evidence="6">Uncharacterized protein</fullName>
    </submittedName>
</protein>
<organism evidence="6 7">
    <name type="scientific">Xanthoceras sorbifolium</name>
    <dbReference type="NCBI Taxonomy" id="99658"/>
    <lineage>
        <taxon>Eukaryota</taxon>
        <taxon>Viridiplantae</taxon>
        <taxon>Streptophyta</taxon>
        <taxon>Embryophyta</taxon>
        <taxon>Tracheophyta</taxon>
        <taxon>Spermatophyta</taxon>
        <taxon>Magnoliopsida</taxon>
        <taxon>eudicotyledons</taxon>
        <taxon>Gunneridae</taxon>
        <taxon>Pentapetalae</taxon>
        <taxon>rosids</taxon>
        <taxon>malvids</taxon>
        <taxon>Sapindales</taxon>
        <taxon>Sapindaceae</taxon>
        <taxon>Xanthoceroideae</taxon>
        <taxon>Xanthoceras</taxon>
    </lineage>
</organism>
<dbReference type="InterPro" id="IPR016461">
    <property type="entry name" value="COMT-like"/>
</dbReference>
<dbReference type="Gene3D" id="1.10.10.10">
    <property type="entry name" value="Winged helix-like DNA-binding domain superfamily/Winged helix DNA-binding domain"/>
    <property type="match status" value="1"/>
</dbReference>
<dbReference type="Gene3D" id="3.40.50.150">
    <property type="entry name" value="Vaccinia Virus protein VP39"/>
    <property type="match status" value="1"/>
</dbReference>
<dbReference type="PIRSF" id="PIRSF005739">
    <property type="entry name" value="O-mtase"/>
    <property type="match status" value="1"/>
</dbReference>
<evidence type="ECO:0000256" key="1">
    <source>
        <dbReference type="ARBA" id="ARBA00022603"/>
    </source>
</evidence>
<dbReference type="SUPFAM" id="SSF46785">
    <property type="entry name" value="Winged helix' DNA-binding domain"/>
    <property type="match status" value="1"/>
</dbReference>
<sequence>MASSDETQPKLNKVEEEETWSSAMQLSMSIVLPMAMQTAIELGIFEIIAKAGDVAELSAPEIAAQLPTKNPDAPMTLDRILRLLVSHWVLGCSVLDGKRLYSLAPVSKYFVRNQDGVSLAPYMALIQDKVYWNSWFELKNTIVDGGIPFNKAHGKQIFEYLGTDPRFNEVLNGAMFNVTCIVMKKILDSYKGFAQFNQLVDVGGGLGVTLHIITSKYPHIKAINFDLPHVIQNAPSYPGLEHIGGDMFESIPNGDAILLKCVLHNWDDDYCLNLLKNCYKAIPGDGKIVVIDTVIPITPEISSAARETSLMDAIMLIQLPGGKERTKKEYMELATGAGFKGVNFECVVCNYCIMEFFK</sequence>
<dbReference type="InterPro" id="IPR029063">
    <property type="entry name" value="SAM-dependent_MTases_sf"/>
</dbReference>
<dbReference type="SUPFAM" id="SSF53335">
    <property type="entry name" value="S-adenosyl-L-methionine-dependent methyltransferases"/>
    <property type="match status" value="1"/>
</dbReference>
<dbReference type="InterPro" id="IPR036388">
    <property type="entry name" value="WH-like_DNA-bd_sf"/>
</dbReference>
<name>A0ABQ8IP78_9ROSI</name>
<dbReference type="PANTHER" id="PTHR11746">
    <property type="entry name" value="O-METHYLTRANSFERASE"/>
    <property type="match status" value="1"/>
</dbReference>